<dbReference type="Pfam" id="PF00111">
    <property type="entry name" value="Fer2"/>
    <property type="match status" value="1"/>
</dbReference>
<dbReference type="EC" id="1.-.-.-" evidence="10"/>
<keyword evidence="7" id="KW-0411">Iron-sulfur</keyword>
<dbReference type="InterPro" id="IPR050415">
    <property type="entry name" value="MRET"/>
</dbReference>
<dbReference type="PROSITE" id="PS51085">
    <property type="entry name" value="2FE2S_FER_2"/>
    <property type="match status" value="1"/>
</dbReference>
<dbReference type="CDD" id="cd06185">
    <property type="entry name" value="PDR_like"/>
    <property type="match status" value="1"/>
</dbReference>
<reference evidence="10 11" key="1">
    <citation type="submission" date="2023-07" db="EMBL/GenBank/DDBJ databases">
        <authorList>
            <person name="Girao M."/>
            <person name="Carvalho M.F."/>
        </authorList>
    </citation>
    <scope>NUCLEOTIDE SEQUENCE [LARGE SCALE GENOMIC DNA]</scope>
    <source>
        <strain evidence="10 11">YIM65754</strain>
    </source>
</reference>
<keyword evidence="3" id="KW-0001">2Fe-2S</keyword>
<evidence type="ECO:0000256" key="2">
    <source>
        <dbReference type="ARBA" id="ARBA00022630"/>
    </source>
</evidence>
<dbReference type="Gene3D" id="3.40.50.80">
    <property type="entry name" value="Nucleotide-binding domain of ferredoxin-NADP reductase (FNR) module"/>
    <property type="match status" value="1"/>
</dbReference>
<dbReference type="PANTHER" id="PTHR47354">
    <property type="entry name" value="NADH OXIDOREDUCTASE HCR"/>
    <property type="match status" value="1"/>
</dbReference>
<dbReference type="SUPFAM" id="SSF52343">
    <property type="entry name" value="Ferredoxin reductase-like, C-terminal NADP-linked domain"/>
    <property type="match status" value="1"/>
</dbReference>
<evidence type="ECO:0000259" key="8">
    <source>
        <dbReference type="PROSITE" id="PS51085"/>
    </source>
</evidence>
<keyword evidence="5 10" id="KW-0560">Oxidoreductase</keyword>
<evidence type="ECO:0000256" key="5">
    <source>
        <dbReference type="ARBA" id="ARBA00023002"/>
    </source>
</evidence>
<dbReference type="PRINTS" id="PR00409">
    <property type="entry name" value="PHDIOXRDTASE"/>
</dbReference>
<dbReference type="InterPro" id="IPR036010">
    <property type="entry name" value="2Fe-2S_ferredoxin-like_sf"/>
</dbReference>
<proteinExistence type="predicted"/>
<feature type="domain" description="2Fe-2S ferredoxin-type" evidence="8">
    <location>
        <begin position="269"/>
        <end position="352"/>
    </location>
</feature>
<evidence type="ECO:0000256" key="1">
    <source>
        <dbReference type="ARBA" id="ARBA00001974"/>
    </source>
</evidence>
<dbReference type="CDD" id="cd00207">
    <property type="entry name" value="fer2"/>
    <property type="match status" value="1"/>
</dbReference>
<dbReference type="PROSITE" id="PS51384">
    <property type="entry name" value="FAD_FR"/>
    <property type="match status" value="1"/>
</dbReference>
<organism evidence="10 11">
    <name type="scientific">Rhodococcus artemisiae</name>
    <dbReference type="NCBI Taxonomy" id="714159"/>
    <lineage>
        <taxon>Bacteria</taxon>
        <taxon>Bacillati</taxon>
        <taxon>Actinomycetota</taxon>
        <taxon>Actinomycetes</taxon>
        <taxon>Mycobacteriales</taxon>
        <taxon>Nocardiaceae</taxon>
        <taxon>Rhodococcus</taxon>
    </lineage>
</organism>
<evidence type="ECO:0000259" key="9">
    <source>
        <dbReference type="PROSITE" id="PS51384"/>
    </source>
</evidence>
<dbReference type="SUPFAM" id="SSF54292">
    <property type="entry name" value="2Fe-2S ferredoxin-like"/>
    <property type="match status" value="1"/>
</dbReference>
<dbReference type="SUPFAM" id="SSF63380">
    <property type="entry name" value="Riboflavin synthase domain-like"/>
    <property type="match status" value="1"/>
</dbReference>
<dbReference type="InterPro" id="IPR017938">
    <property type="entry name" value="Riboflavin_synthase-like_b-brl"/>
</dbReference>
<comment type="caution">
    <text evidence="10">The sequence shown here is derived from an EMBL/GenBank/DDBJ whole genome shotgun (WGS) entry which is preliminary data.</text>
</comment>
<gene>
    <name evidence="10" type="ORF">Q7514_13685</name>
</gene>
<dbReference type="GO" id="GO:0016491">
    <property type="term" value="F:oxidoreductase activity"/>
    <property type="evidence" value="ECO:0007669"/>
    <property type="project" value="UniProtKB-KW"/>
</dbReference>
<dbReference type="PANTHER" id="PTHR47354:SF1">
    <property type="entry name" value="CARNITINE MONOOXYGENASE REDUCTASE SUBUNIT"/>
    <property type="match status" value="1"/>
</dbReference>
<keyword evidence="4" id="KW-0479">Metal-binding</keyword>
<evidence type="ECO:0000256" key="4">
    <source>
        <dbReference type="ARBA" id="ARBA00022723"/>
    </source>
</evidence>
<evidence type="ECO:0000313" key="10">
    <source>
        <dbReference type="EMBL" id="MEE2058572.1"/>
    </source>
</evidence>
<dbReference type="EMBL" id="JAUTXY010000005">
    <property type="protein sequence ID" value="MEE2058572.1"/>
    <property type="molecule type" value="Genomic_DNA"/>
</dbReference>
<evidence type="ECO:0000256" key="6">
    <source>
        <dbReference type="ARBA" id="ARBA00023004"/>
    </source>
</evidence>
<dbReference type="Gene3D" id="3.10.20.30">
    <property type="match status" value="1"/>
</dbReference>
<comment type="cofactor">
    <cofactor evidence="1">
        <name>FAD</name>
        <dbReference type="ChEBI" id="CHEBI:57692"/>
    </cofactor>
</comment>
<keyword evidence="6" id="KW-0408">Iron</keyword>
<dbReference type="Gene3D" id="2.40.30.10">
    <property type="entry name" value="Translation factors"/>
    <property type="match status" value="1"/>
</dbReference>
<dbReference type="InterPro" id="IPR039261">
    <property type="entry name" value="FNR_nucleotide-bd"/>
</dbReference>
<evidence type="ECO:0000256" key="7">
    <source>
        <dbReference type="ARBA" id="ARBA00023014"/>
    </source>
</evidence>
<protein>
    <submittedName>
        <fullName evidence="10">PDR/VanB family oxidoreductase</fullName>
        <ecNumber evidence="10">1.-.-.-</ecNumber>
    </submittedName>
</protein>
<dbReference type="InterPro" id="IPR006058">
    <property type="entry name" value="2Fe2S_fd_BS"/>
</dbReference>
<keyword evidence="2" id="KW-0285">Flavoprotein</keyword>
<dbReference type="InterPro" id="IPR017927">
    <property type="entry name" value="FAD-bd_FR_type"/>
</dbReference>
<sequence length="352" mass="37522">MSTVTTPSPFLGAVMRATRGYSKLVSESRLAPILSRPAPVRHTDYERVLDVETRTAEADGVVSLALASPDGGPLPTWIPGAHLDVFLPSGLQRQYSLCGDPADRSRYRIAVRRVGDGVGSAEIHDAVHERSTLRVRGPRNAFPLADAPSYLFVAAGIGITPILPMIRSVAGAGTPWTLLYLGRSRDTMPFLDELSTLPGGDVLIRPGDEVGISPIADILGHARPNGAIYLCGPSPLIKDAYLLAPLVAPTCSLHTERFSPPPVVGGEPFVLRLARTGTTVEVAADETALSALRRAVPSATYSCRQGFCGSCRVRVVSGDVDHRDTRLLDEERAESMLPCVSRAAGSTLEIDL</sequence>
<dbReference type="InterPro" id="IPR012675">
    <property type="entry name" value="Beta-grasp_dom_sf"/>
</dbReference>
<keyword evidence="11" id="KW-1185">Reference proteome</keyword>
<dbReference type="PROSITE" id="PS00197">
    <property type="entry name" value="2FE2S_FER_1"/>
    <property type="match status" value="1"/>
</dbReference>
<feature type="domain" description="FAD-binding FR-type" evidence="9">
    <location>
        <begin position="35"/>
        <end position="145"/>
    </location>
</feature>
<name>A0ABU7LCD3_9NOCA</name>
<accession>A0ABU7LCD3</accession>
<evidence type="ECO:0000313" key="11">
    <source>
        <dbReference type="Proteomes" id="UP001336020"/>
    </source>
</evidence>
<dbReference type="Proteomes" id="UP001336020">
    <property type="component" value="Unassembled WGS sequence"/>
</dbReference>
<evidence type="ECO:0000256" key="3">
    <source>
        <dbReference type="ARBA" id="ARBA00022714"/>
    </source>
</evidence>
<dbReference type="InterPro" id="IPR001041">
    <property type="entry name" value="2Fe-2S_ferredoxin-type"/>
</dbReference>